<feature type="transmembrane region" description="Helical" evidence="3">
    <location>
        <begin position="12"/>
        <end position="30"/>
    </location>
</feature>
<dbReference type="Proteomes" id="UP001597041">
    <property type="component" value="Unassembled WGS sequence"/>
</dbReference>
<keyword evidence="3" id="KW-0472">Membrane</keyword>
<evidence type="ECO:0000256" key="3">
    <source>
        <dbReference type="SAM" id="Phobius"/>
    </source>
</evidence>
<dbReference type="EMBL" id="JBHTKK010000012">
    <property type="protein sequence ID" value="MFD1066569.1"/>
    <property type="molecule type" value="Genomic_DNA"/>
</dbReference>
<keyword evidence="5" id="KW-1185">Reference proteome</keyword>
<keyword evidence="3" id="KW-1133">Transmembrane helix</keyword>
<keyword evidence="3" id="KW-0812">Transmembrane</keyword>
<dbReference type="RefSeq" id="WP_379592146.1">
    <property type="nucleotide sequence ID" value="NZ_JBHTKK010000012.1"/>
</dbReference>
<evidence type="ECO:0008006" key="6">
    <source>
        <dbReference type="Google" id="ProtNLM"/>
    </source>
</evidence>
<evidence type="ECO:0000256" key="1">
    <source>
        <dbReference type="SAM" id="Coils"/>
    </source>
</evidence>
<reference evidence="5" key="1">
    <citation type="journal article" date="2019" name="Int. J. Syst. Evol. Microbiol.">
        <title>The Global Catalogue of Microorganisms (GCM) 10K type strain sequencing project: providing services to taxonomists for standard genome sequencing and annotation.</title>
        <authorList>
            <consortium name="The Broad Institute Genomics Platform"/>
            <consortium name="The Broad Institute Genome Sequencing Center for Infectious Disease"/>
            <person name="Wu L."/>
            <person name="Ma J."/>
        </authorList>
    </citation>
    <scope>NUCLEOTIDE SEQUENCE [LARGE SCALE GENOMIC DNA]</scope>
    <source>
        <strain evidence="5">CCUG 56608</strain>
    </source>
</reference>
<evidence type="ECO:0000313" key="5">
    <source>
        <dbReference type="Proteomes" id="UP001597041"/>
    </source>
</evidence>
<accession>A0ABW3NI32</accession>
<organism evidence="4 5">
    <name type="scientific">Oceanobacillus locisalsi</name>
    <dbReference type="NCBI Taxonomy" id="546107"/>
    <lineage>
        <taxon>Bacteria</taxon>
        <taxon>Bacillati</taxon>
        <taxon>Bacillota</taxon>
        <taxon>Bacilli</taxon>
        <taxon>Bacillales</taxon>
        <taxon>Bacillaceae</taxon>
        <taxon>Oceanobacillus</taxon>
    </lineage>
</organism>
<feature type="coiled-coil region" evidence="1">
    <location>
        <begin position="38"/>
        <end position="79"/>
    </location>
</feature>
<dbReference type="InterPro" id="IPR014717">
    <property type="entry name" value="Transl_elong_EF1B/ribsomal_bS6"/>
</dbReference>
<evidence type="ECO:0000313" key="4">
    <source>
        <dbReference type="EMBL" id="MFD1066569.1"/>
    </source>
</evidence>
<keyword evidence="1" id="KW-0175">Coiled coil</keyword>
<protein>
    <recommendedName>
        <fullName evidence="6">Potassium transporter</fullName>
    </recommendedName>
</protein>
<feature type="compositionally biased region" description="Acidic residues" evidence="2">
    <location>
        <begin position="124"/>
        <end position="155"/>
    </location>
</feature>
<feature type="region of interest" description="Disordered" evidence="2">
    <location>
        <begin position="114"/>
        <end position="166"/>
    </location>
</feature>
<gene>
    <name evidence="4" type="ORF">ACFQ19_11095</name>
</gene>
<proteinExistence type="predicted"/>
<comment type="caution">
    <text evidence="4">The sequence shown here is derived from an EMBL/GenBank/DDBJ whole genome shotgun (WGS) entry which is preliminary data.</text>
</comment>
<dbReference type="Gene3D" id="3.30.70.60">
    <property type="match status" value="1"/>
</dbReference>
<name>A0ABW3NI32_9BACI</name>
<sequence>MKQLFQENRNAFLLILILLFVLSFTTYFFFVRPLAADLQDAASQEASIQNEIAELEAREEQLEMDTAEENKEAEKLKQEQIIPDTAELESFLLTLNEIELLSNSRINEMSFGYDGEVPEREVSEEQEEEGATEEEAEDKQNTEESEASEAVEAAEEETKNANEEQNQVIDMTETPAGLQPIIVTLQIQSPDYEQFQMFLQEIEKQERAMFVTNLEFEKPAERELVIEESSETMTATVDITTFYYEGEE</sequence>
<evidence type="ECO:0000256" key="2">
    <source>
        <dbReference type="SAM" id="MobiDB-lite"/>
    </source>
</evidence>